<evidence type="ECO:0000256" key="1">
    <source>
        <dbReference type="ARBA" id="ARBA00004477"/>
    </source>
</evidence>
<accession>A0A0C3PJV0</accession>
<reference evidence="8" key="2">
    <citation type="submission" date="2015-01" db="EMBL/GenBank/DDBJ databases">
        <title>Evolutionary Origins and Diversification of the Mycorrhizal Mutualists.</title>
        <authorList>
            <consortium name="DOE Joint Genome Institute"/>
            <consortium name="Mycorrhizal Genomics Consortium"/>
            <person name="Kohler A."/>
            <person name="Kuo A."/>
            <person name="Nagy L.G."/>
            <person name="Floudas D."/>
            <person name="Copeland A."/>
            <person name="Barry K.W."/>
            <person name="Cichocki N."/>
            <person name="Veneault-Fourrey C."/>
            <person name="LaButti K."/>
            <person name="Lindquist E.A."/>
            <person name="Lipzen A."/>
            <person name="Lundell T."/>
            <person name="Morin E."/>
            <person name="Murat C."/>
            <person name="Riley R."/>
            <person name="Ohm R."/>
            <person name="Sun H."/>
            <person name="Tunlid A."/>
            <person name="Henrissat B."/>
            <person name="Grigoriev I.V."/>
            <person name="Hibbett D.S."/>
            <person name="Martin F."/>
        </authorList>
    </citation>
    <scope>NUCLEOTIDE SEQUENCE [LARGE SCALE GENOMIC DNA]</scope>
    <source>
        <strain evidence="8">Marx 270</strain>
    </source>
</reference>
<dbReference type="Pfam" id="PF11779">
    <property type="entry name" value="SPT_ssu-like"/>
    <property type="match status" value="1"/>
</dbReference>
<protein>
    <submittedName>
        <fullName evidence="7">Uncharacterized protein</fullName>
    </submittedName>
</protein>
<evidence type="ECO:0000256" key="2">
    <source>
        <dbReference type="ARBA" id="ARBA00022692"/>
    </source>
</evidence>
<dbReference type="OrthoDB" id="202672at2759"/>
<keyword evidence="3" id="KW-0256">Endoplasmic reticulum</keyword>
<sequence length="89" mass="10838">MRVMKDYLWRQRTKLEATLAFSMMEPWEKLLCMIIFTFFTLLLISGLYQYLPEHVFIMQKRASYYLWGQDGDERLLRQWADPPSPLKEL</sequence>
<evidence type="ECO:0000313" key="7">
    <source>
        <dbReference type="EMBL" id="KIO14460.1"/>
    </source>
</evidence>
<dbReference type="AlphaFoldDB" id="A0A0C3PJV0"/>
<keyword evidence="8" id="KW-1185">Reference proteome</keyword>
<organism evidence="7 8">
    <name type="scientific">Pisolithus tinctorius Marx 270</name>
    <dbReference type="NCBI Taxonomy" id="870435"/>
    <lineage>
        <taxon>Eukaryota</taxon>
        <taxon>Fungi</taxon>
        <taxon>Dikarya</taxon>
        <taxon>Basidiomycota</taxon>
        <taxon>Agaricomycotina</taxon>
        <taxon>Agaricomycetes</taxon>
        <taxon>Agaricomycetidae</taxon>
        <taxon>Boletales</taxon>
        <taxon>Sclerodermatineae</taxon>
        <taxon>Pisolithaceae</taxon>
        <taxon>Pisolithus</taxon>
    </lineage>
</organism>
<dbReference type="EMBL" id="KN831944">
    <property type="protein sequence ID" value="KIO14460.1"/>
    <property type="molecule type" value="Genomic_DNA"/>
</dbReference>
<dbReference type="STRING" id="870435.A0A0C3PJV0"/>
<keyword evidence="4 6" id="KW-1133">Transmembrane helix</keyword>
<gene>
    <name evidence="7" type="ORF">M404DRAFT_991208</name>
</gene>
<name>A0A0C3PJV0_PISTI</name>
<evidence type="ECO:0000313" key="8">
    <source>
        <dbReference type="Proteomes" id="UP000054217"/>
    </source>
</evidence>
<evidence type="ECO:0000256" key="6">
    <source>
        <dbReference type="SAM" id="Phobius"/>
    </source>
</evidence>
<keyword evidence="5 6" id="KW-0472">Membrane</keyword>
<keyword evidence="2 6" id="KW-0812">Transmembrane</keyword>
<dbReference type="GO" id="GO:0005789">
    <property type="term" value="C:endoplasmic reticulum membrane"/>
    <property type="evidence" value="ECO:0007669"/>
    <property type="project" value="UniProtKB-SubCell"/>
</dbReference>
<evidence type="ECO:0000256" key="5">
    <source>
        <dbReference type="ARBA" id="ARBA00023136"/>
    </source>
</evidence>
<proteinExistence type="predicted"/>
<dbReference type="InParanoid" id="A0A0C3PJV0"/>
<comment type="subcellular location">
    <subcellularLocation>
        <location evidence="1">Endoplasmic reticulum membrane</location>
        <topology evidence="1">Multi-pass membrane protein</topology>
    </subcellularLocation>
</comment>
<dbReference type="HOGENOM" id="CLU_122021_2_2_1"/>
<feature type="transmembrane region" description="Helical" evidence="6">
    <location>
        <begin position="30"/>
        <end position="51"/>
    </location>
</feature>
<evidence type="ECO:0000256" key="4">
    <source>
        <dbReference type="ARBA" id="ARBA00022989"/>
    </source>
</evidence>
<reference evidence="7 8" key="1">
    <citation type="submission" date="2014-04" db="EMBL/GenBank/DDBJ databases">
        <authorList>
            <consortium name="DOE Joint Genome Institute"/>
            <person name="Kuo A."/>
            <person name="Kohler A."/>
            <person name="Costa M.D."/>
            <person name="Nagy L.G."/>
            <person name="Floudas D."/>
            <person name="Copeland A."/>
            <person name="Barry K.W."/>
            <person name="Cichocki N."/>
            <person name="Veneault-Fourrey C."/>
            <person name="LaButti K."/>
            <person name="Lindquist E.A."/>
            <person name="Lipzen A."/>
            <person name="Lundell T."/>
            <person name="Morin E."/>
            <person name="Murat C."/>
            <person name="Sun H."/>
            <person name="Tunlid A."/>
            <person name="Henrissat B."/>
            <person name="Grigoriev I.V."/>
            <person name="Hibbett D.S."/>
            <person name="Martin F."/>
            <person name="Nordberg H.P."/>
            <person name="Cantor M.N."/>
            <person name="Hua S.X."/>
        </authorList>
    </citation>
    <scope>NUCLEOTIDE SEQUENCE [LARGE SCALE GENOMIC DNA]</scope>
    <source>
        <strain evidence="7 8">Marx 270</strain>
    </source>
</reference>
<dbReference type="InterPro" id="IPR024512">
    <property type="entry name" value="Ser_palmitoyltrfase_ssu-like"/>
</dbReference>
<dbReference type="Proteomes" id="UP000054217">
    <property type="component" value="Unassembled WGS sequence"/>
</dbReference>
<evidence type="ECO:0000256" key="3">
    <source>
        <dbReference type="ARBA" id="ARBA00022824"/>
    </source>
</evidence>